<organism evidence="1 2">
    <name type="scientific">Puccinia graminis f. sp. tritici</name>
    <dbReference type="NCBI Taxonomy" id="56615"/>
    <lineage>
        <taxon>Eukaryota</taxon>
        <taxon>Fungi</taxon>
        <taxon>Dikarya</taxon>
        <taxon>Basidiomycota</taxon>
        <taxon>Pucciniomycotina</taxon>
        <taxon>Pucciniomycetes</taxon>
        <taxon>Pucciniales</taxon>
        <taxon>Pucciniaceae</taxon>
        <taxon>Puccinia</taxon>
    </lineage>
</organism>
<accession>A0A5B0P3D4</accession>
<protein>
    <submittedName>
        <fullName evidence="1">Uncharacterized protein</fullName>
    </submittedName>
</protein>
<name>A0A5B0P3D4_PUCGR</name>
<evidence type="ECO:0000313" key="1">
    <source>
        <dbReference type="EMBL" id="KAA1096055.1"/>
    </source>
</evidence>
<gene>
    <name evidence="1" type="ORF">PGT21_003820</name>
</gene>
<reference evidence="1 2" key="1">
    <citation type="submission" date="2019-05" db="EMBL/GenBank/DDBJ databases">
        <title>Emergence of the Ug99 lineage of the wheat stem rust pathogen through somatic hybridization.</title>
        <authorList>
            <person name="Li F."/>
            <person name="Upadhyaya N.M."/>
            <person name="Sperschneider J."/>
            <person name="Matny O."/>
            <person name="Nguyen-Phuc H."/>
            <person name="Mago R."/>
            <person name="Raley C."/>
            <person name="Miller M.E."/>
            <person name="Silverstein K.A.T."/>
            <person name="Henningsen E."/>
            <person name="Hirsch C.D."/>
            <person name="Visser B."/>
            <person name="Pretorius Z.A."/>
            <person name="Steffenson B.J."/>
            <person name="Schwessinger B."/>
            <person name="Dodds P.N."/>
            <person name="Figueroa M."/>
        </authorList>
    </citation>
    <scope>NUCLEOTIDE SEQUENCE [LARGE SCALE GENOMIC DNA]</scope>
    <source>
        <strain evidence="1">21-0</strain>
    </source>
</reference>
<comment type="caution">
    <text evidence="1">The sequence shown here is derived from an EMBL/GenBank/DDBJ whole genome shotgun (WGS) entry which is preliminary data.</text>
</comment>
<dbReference type="EMBL" id="VSWC01000067">
    <property type="protein sequence ID" value="KAA1096055.1"/>
    <property type="molecule type" value="Genomic_DNA"/>
</dbReference>
<dbReference type="Proteomes" id="UP000324748">
    <property type="component" value="Unassembled WGS sequence"/>
</dbReference>
<sequence length="148" mass="17251">MGGFKSCRIHSKVPFQPVSELPFKYAEWILEAIHTAPISQRNSQDFRRFASIKTNIEKNKLVSQSQSLECLYFNRERASDHTRPPKSDQNERVKRSIYFHPQRRAHVLWLKLLSFGGLPNNLQARFSPLSQLYANSKSHYLPYTVITS</sequence>
<evidence type="ECO:0000313" key="2">
    <source>
        <dbReference type="Proteomes" id="UP000324748"/>
    </source>
</evidence>
<keyword evidence="2" id="KW-1185">Reference proteome</keyword>
<dbReference type="AlphaFoldDB" id="A0A5B0P3D4"/>
<proteinExistence type="predicted"/>